<gene>
    <name evidence="2" type="ORF">FHR24_001463</name>
</gene>
<dbReference type="InterPro" id="IPR003959">
    <property type="entry name" value="ATPase_AAA_core"/>
</dbReference>
<dbReference type="Pfam" id="PF00004">
    <property type="entry name" value="AAA"/>
    <property type="match status" value="1"/>
</dbReference>
<evidence type="ECO:0000313" key="3">
    <source>
        <dbReference type="Proteomes" id="UP000745859"/>
    </source>
</evidence>
<keyword evidence="2" id="KW-0378">Hydrolase</keyword>
<dbReference type="Gene3D" id="3.40.50.300">
    <property type="entry name" value="P-loop containing nucleotide triphosphate hydrolases"/>
    <property type="match status" value="1"/>
</dbReference>
<dbReference type="InterPro" id="IPR027417">
    <property type="entry name" value="P-loop_NTPase"/>
</dbReference>
<keyword evidence="2" id="KW-0645">Protease</keyword>
<comment type="caution">
    <text evidence="2">The sequence shown here is derived from an EMBL/GenBank/DDBJ whole genome shotgun (WGS) entry which is preliminary data.</text>
</comment>
<feature type="domain" description="ATPase AAA-type core" evidence="1">
    <location>
        <begin position="44"/>
        <end position="151"/>
    </location>
</feature>
<organism evidence="2 3">
    <name type="scientific">Wenyingzhuangia heitensis</name>
    <dbReference type="NCBI Taxonomy" id="1487859"/>
    <lineage>
        <taxon>Bacteria</taxon>
        <taxon>Pseudomonadati</taxon>
        <taxon>Bacteroidota</taxon>
        <taxon>Flavobacteriia</taxon>
        <taxon>Flavobacteriales</taxon>
        <taxon>Flavobacteriaceae</taxon>
        <taxon>Wenyingzhuangia</taxon>
    </lineage>
</organism>
<dbReference type="RefSeq" id="WP_167186125.1">
    <property type="nucleotide sequence ID" value="NZ_JAASQL010000001.1"/>
</dbReference>
<proteinExistence type="predicted"/>
<dbReference type="GO" id="GO:0006508">
    <property type="term" value="P:proteolysis"/>
    <property type="evidence" value="ECO:0007669"/>
    <property type="project" value="UniProtKB-KW"/>
</dbReference>
<sequence length="220" mass="25677">MADEKTTVKKSLSYEDITRKNYKVFDFEGDWKRHQGVLECAGSILIYGDSGHGKTTYAMAAAKELTQFEKVFYNTAEEGMRLSFKRSLMLNNMKSVKSKITFQKETYDEMVLRLRRKRQPKVVFVDSVQYCFRGKRVTDYYKLIEEFNNTLFVFISHIDKVGSPKGTVAQEIYWDCQNRILVKDFKAHIEKSRCGGDEVEPFVINEERAAARELKLLRKS</sequence>
<accession>A0ABX0U9J3</accession>
<dbReference type="GO" id="GO:0008233">
    <property type="term" value="F:peptidase activity"/>
    <property type="evidence" value="ECO:0007669"/>
    <property type="project" value="UniProtKB-KW"/>
</dbReference>
<reference evidence="2 3" key="1">
    <citation type="submission" date="2020-03" db="EMBL/GenBank/DDBJ databases">
        <title>Genomic Encyclopedia of Type Strains, Phase IV (KMG-IV): sequencing the most valuable type-strain genomes for metagenomic binning, comparative biology and taxonomic classification.</title>
        <authorList>
            <person name="Goeker M."/>
        </authorList>
    </citation>
    <scope>NUCLEOTIDE SEQUENCE [LARGE SCALE GENOMIC DNA]</scope>
    <source>
        <strain evidence="2 3">DSM 101599</strain>
    </source>
</reference>
<keyword evidence="3" id="KW-1185">Reference proteome</keyword>
<evidence type="ECO:0000313" key="2">
    <source>
        <dbReference type="EMBL" id="NIJ45024.1"/>
    </source>
</evidence>
<dbReference type="Proteomes" id="UP000745859">
    <property type="component" value="Unassembled WGS sequence"/>
</dbReference>
<dbReference type="EMBL" id="JAASQL010000001">
    <property type="protein sequence ID" value="NIJ45024.1"/>
    <property type="molecule type" value="Genomic_DNA"/>
</dbReference>
<dbReference type="SUPFAM" id="SSF52540">
    <property type="entry name" value="P-loop containing nucleoside triphosphate hydrolases"/>
    <property type="match status" value="1"/>
</dbReference>
<evidence type="ECO:0000259" key="1">
    <source>
        <dbReference type="Pfam" id="PF00004"/>
    </source>
</evidence>
<protein>
    <submittedName>
        <fullName evidence="2">ATP-dependent serine protease</fullName>
    </submittedName>
</protein>
<name>A0ABX0U9J3_9FLAO</name>